<reference evidence="1 2" key="1">
    <citation type="journal article" date="2019" name="Sci. Rep.">
        <title>Orb-weaving spider Araneus ventricosus genome elucidates the spidroin gene catalogue.</title>
        <authorList>
            <person name="Kono N."/>
            <person name="Nakamura H."/>
            <person name="Ohtoshi R."/>
            <person name="Moran D.A.P."/>
            <person name="Shinohara A."/>
            <person name="Yoshida Y."/>
            <person name="Fujiwara M."/>
            <person name="Mori M."/>
            <person name="Tomita M."/>
            <person name="Arakawa K."/>
        </authorList>
    </citation>
    <scope>NUCLEOTIDE SEQUENCE [LARGE SCALE GENOMIC DNA]</scope>
</reference>
<gene>
    <name evidence="1" type="ORF">AVEN_241385_1</name>
</gene>
<dbReference type="EMBL" id="BGPR01185019">
    <property type="protein sequence ID" value="GBM74403.1"/>
    <property type="molecule type" value="Genomic_DNA"/>
</dbReference>
<protein>
    <submittedName>
        <fullName evidence="1">Uncharacterized protein</fullName>
    </submittedName>
</protein>
<keyword evidence="2" id="KW-1185">Reference proteome</keyword>
<organism evidence="1 2">
    <name type="scientific">Araneus ventricosus</name>
    <name type="common">Orbweaver spider</name>
    <name type="synonym">Epeira ventricosa</name>
    <dbReference type="NCBI Taxonomy" id="182803"/>
    <lineage>
        <taxon>Eukaryota</taxon>
        <taxon>Metazoa</taxon>
        <taxon>Ecdysozoa</taxon>
        <taxon>Arthropoda</taxon>
        <taxon>Chelicerata</taxon>
        <taxon>Arachnida</taxon>
        <taxon>Araneae</taxon>
        <taxon>Araneomorphae</taxon>
        <taxon>Entelegynae</taxon>
        <taxon>Araneoidea</taxon>
        <taxon>Araneidae</taxon>
        <taxon>Araneus</taxon>
    </lineage>
</organism>
<name>A0A4Y2I9Q4_ARAVE</name>
<comment type="caution">
    <text evidence="1">The sequence shown here is derived from an EMBL/GenBank/DDBJ whole genome shotgun (WGS) entry which is preliminary data.</text>
</comment>
<accession>A0A4Y2I9Q4</accession>
<sequence length="94" mass="10306">MTTVAGEVKTGFLIMPLGLLHWWSNRISASQEKVSDVEVRMSACLNSRASVNVGRVSLSVLKRQASRSVGFVRGEPQVVRFMAAKPQESARFVA</sequence>
<evidence type="ECO:0000313" key="1">
    <source>
        <dbReference type="EMBL" id="GBM74403.1"/>
    </source>
</evidence>
<evidence type="ECO:0000313" key="2">
    <source>
        <dbReference type="Proteomes" id="UP000499080"/>
    </source>
</evidence>
<proteinExistence type="predicted"/>
<dbReference type="AlphaFoldDB" id="A0A4Y2I9Q4"/>
<dbReference type="Proteomes" id="UP000499080">
    <property type="component" value="Unassembled WGS sequence"/>
</dbReference>